<evidence type="ECO:0000256" key="1">
    <source>
        <dbReference type="ARBA" id="ARBA00012486"/>
    </source>
</evidence>
<accession>A0AAU9FEZ3</accession>
<keyword evidence="5 7" id="KW-0067">ATP-binding</keyword>
<dbReference type="GO" id="GO:0061631">
    <property type="term" value="F:ubiquitin conjugating enzyme activity"/>
    <property type="evidence" value="ECO:0007669"/>
    <property type="project" value="UniProtKB-EC"/>
</dbReference>
<evidence type="ECO:0000256" key="6">
    <source>
        <dbReference type="PROSITE-ProRule" id="PRU10133"/>
    </source>
</evidence>
<keyword evidence="2" id="KW-0808">Transferase</keyword>
<evidence type="ECO:0000256" key="2">
    <source>
        <dbReference type="ARBA" id="ARBA00022679"/>
    </source>
</evidence>
<dbReference type="Gene3D" id="3.10.110.10">
    <property type="entry name" value="Ubiquitin Conjugating Enzyme"/>
    <property type="match status" value="1"/>
</dbReference>
<keyword evidence="3 7" id="KW-0547">Nucleotide-binding</keyword>
<dbReference type="FunFam" id="3.10.110.10:FF:000060">
    <property type="entry name" value="Ubiquitin conjugating enzyme (UbcB)"/>
    <property type="match status" value="1"/>
</dbReference>
<name>A0AAU9FEZ3_DROMD</name>
<feature type="domain" description="UBC core" evidence="8">
    <location>
        <begin position="1"/>
        <end position="134"/>
    </location>
</feature>
<dbReference type="PANTHER" id="PTHR24068">
    <property type="entry name" value="UBIQUITIN-CONJUGATING ENZYME E2"/>
    <property type="match status" value="1"/>
</dbReference>
<dbReference type="Proteomes" id="UP001500889">
    <property type="component" value="Chromosome U"/>
</dbReference>
<dbReference type="Pfam" id="PF00179">
    <property type="entry name" value="UQ_con"/>
    <property type="match status" value="1"/>
</dbReference>
<dbReference type="SUPFAM" id="SSF54495">
    <property type="entry name" value="UBC-like"/>
    <property type="match status" value="1"/>
</dbReference>
<evidence type="ECO:0000259" key="8">
    <source>
        <dbReference type="PROSITE" id="PS50127"/>
    </source>
</evidence>
<proteinExistence type="inferred from homology"/>
<dbReference type="InterPro" id="IPR023313">
    <property type="entry name" value="UBQ-conjugating_AS"/>
</dbReference>
<keyword evidence="4 7" id="KW-0833">Ubl conjugation pathway</keyword>
<dbReference type="SMART" id="SM00212">
    <property type="entry name" value="UBCc"/>
    <property type="match status" value="1"/>
</dbReference>
<evidence type="ECO:0000256" key="7">
    <source>
        <dbReference type="RuleBase" id="RU362109"/>
    </source>
</evidence>
<comment type="similarity">
    <text evidence="7">Belongs to the ubiquitin-conjugating enzyme family.</text>
</comment>
<evidence type="ECO:0000256" key="4">
    <source>
        <dbReference type="ARBA" id="ARBA00022786"/>
    </source>
</evidence>
<dbReference type="EC" id="2.3.2.23" evidence="1"/>
<evidence type="ECO:0000256" key="3">
    <source>
        <dbReference type="ARBA" id="ARBA00022741"/>
    </source>
</evidence>
<evidence type="ECO:0000256" key="5">
    <source>
        <dbReference type="ARBA" id="ARBA00022840"/>
    </source>
</evidence>
<organism evidence="9 10">
    <name type="scientific">Drosophila madeirensis</name>
    <name type="common">Fruit fly</name>
    <dbReference type="NCBI Taxonomy" id="30013"/>
    <lineage>
        <taxon>Eukaryota</taxon>
        <taxon>Metazoa</taxon>
        <taxon>Ecdysozoa</taxon>
        <taxon>Arthropoda</taxon>
        <taxon>Hexapoda</taxon>
        <taxon>Insecta</taxon>
        <taxon>Pterygota</taxon>
        <taxon>Neoptera</taxon>
        <taxon>Endopterygota</taxon>
        <taxon>Diptera</taxon>
        <taxon>Brachycera</taxon>
        <taxon>Muscomorpha</taxon>
        <taxon>Ephydroidea</taxon>
        <taxon>Drosophilidae</taxon>
        <taxon>Drosophila</taxon>
        <taxon>Sophophora</taxon>
    </lineage>
</organism>
<feature type="active site" description="Glycyl thioester intermediate" evidence="6">
    <location>
        <position position="72"/>
    </location>
</feature>
<dbReference type="EMBL" id="AP029264">
    <property type="protein sequence ID" value="BFF94206.1"/>
    <property type="molecule type" value="Genomic_DNA"/>
</dbReference>
<dbReference type="PROSITE" id="PS00183">
    <property type="entry name" value="UBC_1"/>
    <property type="match status" value="1"/>
</dbReference>
<sequence length="139" mass="15713">MLNPTDGCQVVIVGDDITHWHCIILGPSNSPYEGGHFELDILFPDNYPYAPPHVQFMTPIYHCNITNGGHICLDILSHNWSSILTVDKVLLSIMSLLADPNPDDPVTTEAANMYKSDREQHDRIAREWTTHHAMPLIRI</sequence>
<dbReference type="AlphaFoldDB" id="A0AAU9FEZ3"/>
<dbReference type="InterPro" id="IPR000608">
    <property type="entry name" value="UBC"/>
</dbReference>
<gene>
    <name evidence="9" type="ORF">DMAD_11900</name>
</gene>
<reference evidence="9 10" key="1">
    <citation type="submission" date="2024-02" db="EMBL/GenBank/DDBJ databases">
        <title>A chromosome-level genome assembly of Drosophila madeirensis, a fruit fly species endemic to Madeira island.</title>
        <authorList>
            <person name="Tomihara K."/>
            <person name="Llopart A."/>
            <person name="Yamamoto D."/>
        </authorList>
    </citation>
    <scope>NUCLEOTIDE SEQUENCE [LARGE SCALE GENOMIC DNA]</scope>
    <source>
        <strain evidence="9 10">RF1</strain>
    </source>
</reference>
<dbReference type="PROSITE" id="PS50127">
    <property type="entry name" value="UBC_2"/>
    <property type="match status" value="1"/>
</dbReference>
<evidence type="ECO:0000313" key="10">
    <source>
        <dbReference type="Proteomes" id="UP001500889"/>
    </source>
</evidence>
<dbReference type="GO" id="GO:0005524">
    <property type="term" value="F:ATP binding"/>
    <property type="evidence" value="ECO:0007669"/>
    <property type="project" value="UniProtKB-UniRule"/>
</dbReference>
<dbReference type="InterPro" id="IPR016135">
    <property type="entry name" value="UBQ-conjugating_enzyme/RWD"/>
</dbReference>
<protein>
    <recommendedName>
        <fullName evidence="1">E2 ubiquitin-conjugating enzyme</fullName>
        <ecNumber evidence="1">2.3.2.23</ecNumber>
    </recommendedName>
</protein>
<evidence type="ECO:0000313" key="9">
    <source>
        <dbReference type="EMBL" id="BFF94206.1"/>
    </source>
</evidence>
<keyword evidence="10" id="KW-1185">Reference proteome</keyword>